<reference evidence="2" key="1">
    <citation type="journal article" date="2020" name="Stud. Mycol.">
        <title>101 Dothideomycetes genomes: a test case for predicting lifestyles and emergence of pathogens.</title>
        <authorList>
            <person name="Haridas S."/>
            <person name="Albert R."/>
            <person name="Binder M."/>
            <person name="Bloem J."/>
            <person name="Labutti K."/>
            <person name="Salamov A."/>
            <person name="Andreopoulos B."/>
            <person name="Baker S."/>
            <person name="Barry K."/>
            <person name="Bills G."/>
            <person name="Bluhm B."/>
            <person name="Cannon C."/>
            <person name="Castanera R."/>
            <person name="Culley D."/>
            <person name="Daum C."/>
            <person name="Ezra D."/>
            <person name="Gonzalez J."/>
            <person name="Henrissat B."/>
            <person name="Kuo A."/>
            <person name="Liang C."/>
            <person name="Lipzen A."/>
            <person name="Lutzoni F."/>
            <person name="Magnuson J."/>
            <person name="Mondo S."/>
            <person name="Nolan M."/>
            <person name="Ohm R."/>
            <person name="Pangilinan J."/>
            <person name="Park H.-J."/>
            <person name="Ramirez L."/>
            <person name="Alfaro M."/>
            <person name="Sun H."/>
            <person name="Tritt A."/>
            <person name="Yoshinaga Y."/>
            <person name="Zwiers L.-H."/>
            <person name="Turgeon B."/>
            <person name="Goodwin S."/>
            <person name="Spatafora J."/>
            <person name="Crous P."/>
            <person name="Grigoriev I."/>
        </authorList>
    </citation>
    <scope>NUCLEOTIDE SEQUENCE</scope>
    <source>
        <strain evidence="2">CBS 161.51</strain>
    </source>
</reference>
<dbReference type="EMBL" id="ML976075">
    <property type="protein sequence ID" value="KAF1939739.1"/>
    <property type="molecule type" value="Genomic_DNA"/>
</dbReference>
<evidence type="ECO:0000256" key="1">
    <source>
        <dbReference type="SAM" id="MobiDB-lite"/>
    </source>
</evidence>
<keyword evidence="3" id="KW-1185">Reference proteome</keyword>
<feature type="compositionally biased region" description="Polar residues" evidence="1">
    <location>
        <begin position="54"/>
        <end position="64"/>
    </location>
</feature>
<feature type="region of interest" description="Disordered" evidence="1">
    <location>
        <begin position="162"/>
        <end position="222"/>
    </location>
</feature>
<gene>
    <name evidence="2" type="ORF">EJ02DRAFT_456620</name>
</gene>
<proteinExistence type="predicted"/>
<protein>
    <submittedName>
        <fullName evidence="2">Uncharacterized protein</fullName>
    </submittedName>
</protein>
<sequence>MNSDDALTPAIRRSPRAALEAQKHRNHLQFVFEDSDELNEAAPPPKARSRSASLKNEQSSIPRSLSASSFLTVNPLRAHPVGVIPPLKNSARQFSRPFRDLERQHVQSPDSPTLVQLSSRRHPRGLMSYRNNKRELGNIKKLPPHLRRQTSLETINSVTTTASEHAGEYDQDSLEAEAPSPDWFSADTSATSKHSSIFSSSGSQSSTPLETPLEFGSLDHHSPQSLFRKMMPRKIHKIEESPRSPTGLVIDKSTSIYRTSHRSSLLRSTNNFPHERFAPSLCTAQGSRSGSKSSSSSKWSASNFDISTLTEAEIKKCQKKGINPALYAEMRAAKKGKWTSPIAGNTFL</sequence>
<feature type="region of interest" description="Disordered" evidence="1">
    <location>
        <begin position="1"/>
        <end position="64"/>
    </location>
</feature>
<dbReference type="OrthoDB" id="5431248at2759"/>
<dbReference type="AlphaFoldDB" id="A0A6A5SJX9"/>
<accession>A0A6A5SJX9</accession>
<name>A0A6A5SJX9_9PLEO</name>
<dbReference type="Proteomes" id="UP000800038">
    <property type="component" value="Unassembled WGS sequence"/>
</dbReference>
<feature type="compositionally biased region" description="Low complexity" evidence="1">
    <location>
        <begin position="188"/>
        <end position="211"/>
    </location>
</feature>
<organism evidence="2 3">
    <name type="scientific">Clathrospora elynae</name>
    <dbReference type="NCBI Taxonomy" id="706981"/>
    <lineage>
        <taxon>Eukaryota</taxon>
        <taxon>Fungi</taxon>
        <taxon>Dikarya</taxon>
        <taxon>Ascomycota</taxon>
        <taxon>Pezizomycotina</taxon>
        <taxon>Dothideomycetes</taxon>
        <taxon>Pleosporomycetidae</taxon>
        <taxon>Pleosporales</taxon>
        <taxon>Diademaceae</taxon>
        <taxon>Clathrospora</taxon>
    </lineage>
</organism>
<evidence type="ECO:0000313" key="2">
    <source>
        <dbReference type="EMBL" id="KAF1939739.1"/>
    </source>
</evidence>
<evidence type="ECO:0000313" key="3">
    <source>
        <dbReference type="Proteomes" id="UP000800038"/>
    </source>
</evidence>